<dbReference type="Proteomes" id="UP000063964">
    <property type="component" value="Chromosome"/>
</dbReference>
<dbReference type="EMBL" id="CP014230">
    <property type="protein sequence ID" value="AMD92549.1"/>
    <property type="molecule type" value="Genomic_DNA"/>
</dbReference>
<accession>A0A0X8JPE7</accession>
<dbReference type="STRING" id="888061.AXF15_05105"/>
<name>A0A0X8JPE7_9BACT</name>
<evidence type="ECO:0000313" key="1">
    <source>
        <dbReference type="EMBL" id="AMD92549.1"/>
    </source>
</evidence>
<proteinExistence type="predicted"/>
<sequence>MHIRFDGLDNVVKPGYGTIPTGVSLGDCATGMMGAPGSNKFLTRLLHPGLDHLLQIEGKRGEFHENSLRWKNSPFFLSDRQKKTLGRENFSSWHECKSVAVYNLLFLMTK</sequence>
<reference evidence="2" key="1">
    <citation type="submission" date="2016-02" db="EMBL/GenBank/DDBJ databases">
        <authorList>
            <person name="Holder M.E."/>
            <person name="Ajami N.J."/>
            <person name="Petrosino J.F."/>
        </authorList>
    </citation>
    <scope>NUCLEOTIDE SEQUENCE [LARGE SCALE GENOMIC DNA]</scope>
    <source>
        <strain evidence="2">DSM 12838</strain>
    </source>
</reference>
<keyword evidence="2" id="KW-1185">Reference proteome</keyword>
<protein>
    <submittedName>
        <fullName evidence="1">Uncharacterized protein</fullName>
    </submittedName>
</protein>
<gene>
    <name evidence="1" type="ORF">AXF15_05105</name>
</gene>
<dbReference type="AlphaFoldDB" id="A0A0X8JPE7"/>
<evidence type="ECO:0000313" key="2">
    <source>
        <dbReference type="Proteomes" id="UP000063964"/>
    </source>
</evidence>
<dbReference type="KEGG" id="doa:AXF15_05105"/>
<organism evidence="1 2">
    <name type="scientific">Desulfomicrobium orale DSM 12838</name>
    <dbReference type="NCBI Taxonomy" id="888061"/>
    <lineage>
        <taxon>Bacteria</taxon>
        <taxon>Pseudomonadati</taxon>
        <taxon>Thermodesulfobacteriota</taxon>
        <taxon>Desulfovibrionia</taxon>
        <taxon>Desulfovibrionales</taxon>
        <taxon>Desulfomicrobiaceae</taxon>
        <taxon>Desulfomicrobium</taxon>
    </lineage>
</organism>